<evidence type="ECO:0000313" key="7">
    <source>
        <dbReference type="EMBL" id="GMM45868.1"/>
    </source>
</evidence>
<dbReference type="InterPro" id="IPR009057">
    <property type="entry name" value="Homeodomain-like_sf"/>
</dbReference>
<evidence type="ECO:0000256" key="2">
    <source>
        <dbReference type="ARBA" id="ARBA00023155"/>
    </source>
</evidence>
<dbReference type="InterPro" id="IPR001356">
    <property type="entry name" value="HD"/>
</dbReference>
<gene>
    <name evidence="7" type="ORF">DAPK24_024430</name>
</gene>
<dbReference type="SMART" id="SM00389">
    <property type="entry name" value="HOX"/>
    <property type="match status" value="1"/>
</dbReference>
<organism evidence="7 8">
    <name type="scientific">Pichia kluyveri</name>
    <name type="common">Yeast</name>
    <dbReference type="NCBI Taxonomy" id="36015"/>
    <lineage>
        <taxon>Eukaryota</taxon>
        <taxon>Fungi</taxon>
        <taxon>Dikarya</taxon>
        <taxon>Ascomycota</taxon>
        <taxon>Saccharomycotina</taxon>
        <taxon>Pichiomycetes</taxon>
        <taxon>Pichiales</taxon>
        <taxon>Pichiaceae</taxon>
        <taxon>Pichia</taxon>
    </lineage>
</organism>
<dbReference type="InterPro" id="IPR050224">
    <property type="entry name" value="TALE_homeobox"/>
</dbReference>
<dbReference type="GO" id="GO:0006355">
    <property type="term" value="P:regulation of DNA-templated transcription"/>
    <property type="evidence" value="ECO:0007669"/>
    <property type="project" value="InterPro"/>
</dbReference>
<feature type="region of interest" description="Disordered" evidence="5">
    <location>
        <begin position="89"/>
        <end position="134"/>
    </location>
</feature>
<feature type="compositionally biased region" description="Polar residues" evidence="5">
    <location>
        <begin position="99"/>
        <end position="109"/>
    </location>
</feature>
<feature type="compositionally biased region" description="Basic residues" evidence="5">
    <location>
        <begin position="125"/>
        <end position="134"/>
    </location>
</feature>
<keyword evidence="8" id="KW-1185">Reference proteome</keyword>
<accession>A0AAV5R4S4</accession>
<dbReference type="SUPFAM" id="SSF46689">
    <property type="entry name" value="Homeodomain-like"/>
    <property type="match status" value="1"/>
</dbReference>
<evidence type="ECO:0000256" key="4">
    <source>
        <dbReference type="PROSITE-ProRule" id="PRU00108"/>
    </source>
</evidence>
<comment type="subcellular location">
    <subcellularLocation>
        <location evidence="4">Nucleus</location>
    </subcellularLocation>
</comment>
<evidence type="ECO:0000259" key="6">
    <source>
        <dbReference type="PROSITE" id="PS50071"/>
    </source>
</evidence>
<evidence type="ECO:0000256" key="5">
    <source>
        <dbReference type="SAM" id="MobiDB-lite"/>
    </source>
</evidence>
<feature type="domain" description="Homeobox" evidence="6">
    <location>
        <begin position="127"/>
        <end position="190"/>
    </location>
</feature>
<dbReference type="Proteomes" id="UP001378960">
    <property type="component" value="Unassembled WGS sequence"/>
</dbReference>
<evidence type="ECO:0000313" key="8">
    <source>
        <dbReference type="Proteomes" id="UP001378960"/>
    </source>
</evidence>
<keyword evidence="2 4" id="KW-0371">Homeobox</keyword>
<dbReference type="CDD" id="cd00086">
    <property type="entry name" value="homeodomain"/>
    <property type="match status" value="1"/>
</dbReference>
<sequence length="209" mass="23953">MKTHSPIDNEVCVNGLIDDMTKLKNILEANKIDEQTSSILSEINLLSSSINEILNQRFTFKTQFSLISPTGLTFEDDILTTDLSTNNQTSDFLQDHHSTPSVESVSNIPLSEESPGELEKDTPKKKNHNHKYSKRLPTETIKTLNDWYNENIDYPYLSREDLSYLMEATGLHDTQIKNWASNRRRKKKEEDVSLEYVNILNSGSKNLDD</sequence>
<dbReference type="InterPro" id="IPR008422">
    <property type="entry name" value="KN_HD"/>
</dbReference>
<evidence type="ECO:0000256" key="1">
    <source>
        <dbReference type="ARBA" id="ARBA00023125"/>
    </source>
</evidence>
<dbReference type="GO" id="GO:0005634">
    <property type="term" value="C:nucleus"/>
    <property type="evidence" value="ECO:0007669"/>
    <property type="project" value="UniProtKB-SubCell"/>
</dbReference>
<dbReference type="Gene3D" id="1.10.10.60">
    <property type="entry name" value="Homeodomain-like"/>
    <property type="match status" value="1"/>
</dbReference>
<dbReference type="PROSITE" id="PS50071">
    <property type="entry name" value="HOMEOBOX_2"/>
    <property type="match status" value="1"/>
</dbReference>
<proteinExistence type="predicted"/>
<dbReference type="GO" id="GO:0003677">
    <property type="term" value="F:DNA binding"/>
    <property type="evidence" value="ECO:0007669"/>
    <property type="project" value="UniProtKB-UniRule"/>
</dbReference>
<reference evidence="7 8" key="1">
    <citation type="journal article" date="2023" name="Elife">
        <title>Identification of key yeast species and microbe-microbe interactions impacting larval growth of Drosophila in the wild.</title>
        <authorList>
            <person name="Mure A."/>
            <person name="Sugiura Y."/>
            <person name="Maeda R."/>
            <person name="Honda K."/>
            <person name="Sakurai N."/>
            <person name="Takahashi Y."/>
            <person name="Watada M."/>
            <person name="Katoh T."/>
            <person name="Gotoh A."/>
            <person name="Gotoh Y."/>
            <person name="Taniguchi I."/>
            <person name="Nakamura K."/>
            <person name="Hayashi T."/>
            <person name="Katayama T."/>
            <person name="Uemura T."/>
            <person name="Hattori Y."/>
        </authorList>
    </citation>
    <scope>NUCLEOTIDE SEQUENCE [LARGE SCALE GENOMIC DNA]</scope>
    <source>
        <strain evidence="7 8">PK-24</strain>
    </source>
</reference>
<protein>
    <submittedName>
        <fullName evidence="7">Homeodomain mating type protein alpha2</fullName>
    </submittedName>
</protein>
<feature type="DNA-binding region" description="Homeobox" evidence="4">
    <location>
        <begin position="129"/>
        <end position="191"/>
    </location>
</feature>
<dbReference type="AlphaFoldDB" id="A0AAV5R4S4"/>
<keyword evidence="1 4" id="KW-0238">DNA-binding</keyword>
<name>A0AAV5R4S4_PICKL</name>
<dbReference type="Pfam" id="PF05920">
    <property type="entry name" value="Homeobox_KN"/>
    <property type="match status" value="1"/>
</dbReference>
<keyword evidence="3 4" id="KW-0539">Nucleus</keyword>
<comment type="caution">
    <text evidence="7">The sequence shown here is derived from an EMBL/GenBank/DDBJ whole genome shotgun (WGS) entry which is preliminary data.</text>
</comment>
<dbReference type="PANTHER" id="PTHR11850">
    <property type="entry name" value="HOMEOBOX PROTEIN TRANSCRIPTION FACTORS"/>
    <property type="match status" value="1"/>
</dbReference>
<evidence type="ECO:0000256" key="3">
    <source>
        <dbReference type="ARBA" id="ARBA00023242"/>
    </source>
</evidence>
<dbReference type="EMBL" id="BTGB01000003">
    <property type="protein sequence ID" value="GMM45868.1"/>
    <property type="molecule type" value="Genomic_DNA"/>
</dbReference>